<accession>A0A0V0QY93</accession>
<evidence type="ECO:0000256" key="1">
    <source>
        <dbReference type="ARBA" id="ARBA00004429"/>
    </source>
</evidence>
<dbReference type="InterPro" id="IPR005804">
    <property type="entry name" value="FA_desaturase_dom"/>
</dbReference>
<name>A0A0V0QY93_PSEPJ</name>
<protein>
    <recommendedName>
        <fullName evidence="14">Fatty acid desaturase domain-containing protein</fullName>
    </recommendedName>
</protein>
<comment type="caution">
    <text evidence="15">The sequence shown here is derived from an EMBL/GenBank/DDBJ whole genome shotgun (WGS) entry which is preliminary data.</text>
</comment>
<dbReference type="PANTHER" id="PTHR38674:SF1">
    <property type="entry name" value="ALKANE 1-MONOOXYGENASE 1"/>
    <property type="match status" value="1"/>
</dbReference>
<evidence type="ECO:0000256" key="13">
    <source>
        <dbReference type="SAM" id="Phobius"/>
    </source>
</evidence>
<evidence type="ECO:0000256" key="3">
    <source>
        <dbReference type="ARBA" id="ARBA00022475"/>
    </source>
</evidence>
<feature type="domain" description="Fatty acid desaturase" evidence="14">
    <location>
        <begin position="900"/>
        <end position="1117"/>
    </location>
</feature>
<keyword evidence="11 13" id="KW-0472">Membrane</keyword>
<organism evidence="15 16">
    <name type="scientific">Pseudocohnilembus persalinus</name>
    <name type="common">Ciliate</name>
    <dbReference type="NCBI Taxonomy" id="266149"/>
    <lineage>
        <taxon>Eukaryota</taxon>
        <taxon>Sar</taxon>
        <taxon>Alveolata</taxon>
        <taxon>Ciliophora</taxon>
        <taxon>Intramacronucleata</taxon>
        <taxon>Oligohymenophorea</taxon>
        <taxon>Scuticociliatia</taxon>
        <taxon>Philasterida</taxon>
        <taxon>Pseudocohnilembidae</taxon>
        <taxon>Pseudocohnilembus</taxon>
    </lineage>
</organism>
<feature type="compositionally biased region" description="Polar residues" evidence="12">
    <location>
        <begin position="666"/>
        <end position="687"/>
    </location>
</feature>
<dbReference type="PANTHER" id="PTHR38674">
    <property type="entry name" value="ALKANE 1-MONOOXYGENASE 1"/>
    <property type="match status" value="1"/>
</dbReference>
<dbReference type="InterPro" id="IPR033885">
    <property type="entry name" value="AlkB/XylM"/>
</dbReference>
<dbReference type="GO" id="GO:0006629">
    <property type="term" value="P:lipid metabolic process"/>
    <property type="evidence" value="ECO:0007669"/>
    <property type="project" value="InterPro"/>
</dbReference>
<evidence type="ECO:0000313" key="16">
    <source>
        <dbReference type="Proteomes" id="UP000054937"/>
    </source>
</evidence>
<evidence type="ECO:0000256" key="5">
    <source>
        <dbReference type="ARBA" id="ARBA00022692"/>
    </source>
</evidence>
<evidence type="ECO:0000256" key="8">
    <source>
        <dbReference type="ARBA" id="ARBA00023002"/>
    </source>
</evidence>
<evidence type="ECO:0000313" key="15">
    <source>
        <dbReference type="EMBL" id="KRX07227.1"/>
    </source>
</evidence>
<dbReference type="CDD" id="cd03512">
    <property type="entry name" value="Alkane-hydroxylase"/>
    <property type="match status" value="2"/>
</dbReference>
<keyword evidence="3" id="KW-1003">Cell membrane</keyword>
<dbReference type="GO" id="GO:0046872">
    <property type="term" value="F:metal ion binding"/>
    <property type="evidence" value="ECO:0007669"/>
    <property type="project" value="UniProtKB-KW"/>
</dbReference>
<reference evidence="15 16" key="1">
    <citation type="journal article" date="2015" name="Sci. Rep.">
        <title>Genome of the facultative scuticociliatosis pathogen Pseudocohnilembus persalinus provides insight into its virulence through horizontal gene transfer.</title>
        <authorList>
            <person name="Xiong J."/>
            <person name="Wang G."/>
            <person name="Cheng J."/>
            <person name="Tian M."/>
            <person name="Pan X."/>
            <person name="Warren A."/>
            <person name="Jiang C."/>
            <person name="Yuan D."/>
            <person name="Miao W."/>
        </authorList>
    </citation>
    <scope>NUCLEOTIDE SEQUENCE [LARGE SCALE GENOMIC DNA]</scope>
    <source>
        <strain evidence="15">36N120E</strain>
    </source>
</reference>
<sequence length="1818" mass="216547">MQKATKQKIMVFIVPEQKIERKIPSYLDIDKVKKLKIELDDYSKQDIEKYLNGLSLTEPPVSYKDLPLEKYLSLKQVADILFDRQQDQQYFPQLLYDFQQSLANQNVKRVKLFNNEEILYQEQVQGQSGKAQKWRKMPEYIDKKLYYEKNLKADIGGLSKELVIKYFNNELEEDQFYQKKYLDELMDFLDLDYLVGYDENEHFKREERQNFAENFIIENIMNYNHVVWRLKLYYNNKQVNMYNILLQDEQFKEVQQYNIDYYKQFQRSQNNMRTTNQNFGRSGNDFRSSSKSKNGNQTNTHKNSQNQLQSFSQIQDKNFASQKQLQQQSAMQISQGVSQSNYYQGLEEREKYKGKEFEVGLYKFVQQTEIKYSEIKFMPNMVKMKFILREVFKLIDIYDQYLGSICFSNQSYLVSNILHANSFQIMKQQKEIQVYEHLDLNKFEEDKSYINYELYMMNSEKEQQRFLDFEGKIINQSFGGENSNKNQIIRSELGQFLENAQNEEMNKKEQEKKNLDSSQQLNILQTFILESSQQKKESAKMKYVIFDQDFTSDSYFIKIHFKKLNKSFDKPDFVIGYTTYEVQENQEIDEQELLLKSELNYRNEDLIAMNDKKNQIKTEYDYVCGCERVDETDEKQQEDDDDDDDDDEDDYDYDDNENINIDQNKSQSELQTVDVQSVTQTDQITENKSQKPDIQQQIKNDKDIQIKEEEEENQFQSRKNSQNLQSQNKSKKGSFSQEVKKYQQKFNNNNTLNTMTQIKNDSTKQSSFLHKNQSHFQDRKKLYKVCNTNFCKHCQIFYSNPILVGGKIIINSIYTYMLQYNRKLKFIIKIGDKDMMKFMSMGQNVSQEEKKKRYQEFMYNMMMHQLRFKLPVYICLILDWIATFYLIKVLNSEESKTSLLNIVISLVSVGFMAGSNINIAHELSHKVESGVNFDYILGMLTLSKNLYIYWGTEHIFGHHKNVATPIDPATAKYNQTFYQFLPQTLIGTFKSSWKIECEHLKKIHPEIKSVYHYKNKFLWYMANNILLPLLVWKIFGFAGCIQFLVIAWVSVLMLEIVNYVEHYGLLRKKNEDGTYEKVSIYHSWNAPHRLSNYLLFKVQRHSDHHVNSTKPYQILKSFEQSPTLPNGYVDIQKNLAQQQDKGQNDNRKLQENNIIEIKNNNKQKRSIQNKQKNDIKYPEFSNIQEVQIQKNQQDEHLKQKCQQQIILNDRDNIQQQLEQKQINLNTYFYQLGEITKEVNQDQILQMNRQSSDMVNQQENDQIFKQQQKSNYKCKQQPYQILQEESLRTQNSSQIQNNKSNIYDQNDQEFGQQIEEEEEKVNNYNNFQLDLHRNNQQNQLFLTDEMKQQILNQQIYQNKNHNEDNFDIENQQNLDQNLNLNLEQYKKLVGKLIGYNKNQFVDSDIQNQLERKVIVIEKNSKKKELVVSKFAYSTYQYYILPLLYLFAFYCLANGITLIYLFAVIFVGVPVMDTLFSFDVRNPTKEEELKLMKQFRFKLPIYACLILDWTFTFYVIKFINNGGHNMSLPNQFLAVLAAGLFGGSNINVAHELSHKIENGIDFDYMLGMITLSKALYIYWGTEHVYGHHKNVATPSDPATSKRNQSLYQFFPQTLIGTFFSSWNIECQHLKRRHPEVKSVYHYKNRFFWYMLNNICIPLLIWKFVGFFAFVQFLFIAWVSVLLLEIINYIEHYGLLRNQKEDGSYEKVTIQHSWNAPHRISNYLLFKLQRHSDHHENSTKPYQILKSFEESPTLPNGYALMLILALFPGYYFKIMNACLDYYNNQGDKLQTEEYIIKLTNEFQKRIIIFFGIAIFIFQYLC</sequence>
<feature type="transmembrane region" description="Helical" evidence="13">
    <location>
        <begin position="1041"/>
        <end position="1060"/>
    </location>
</feature>
<feature type="transmembrane region" description="Helical" evidence="13">
    <location>
        <begin position="1668"/>
        <end position="1687"/>
    </location>
</feature>
<dbReference type="Proteomes" id="UP000054937">
    <property type="component" value="Unassembled WGS sequence"/>
</dbReference>
<keyword evidence="9" id="KW-0408">Iron</keyword>
<feature type="compositionally biased region" description="Acidic residues" evidence="12">
    <location>
        <begin position="630"/>
        <end position="657"/>
    </location>
</feature>
<feature type="compositionally biased region" description="Polar residues" evidence="12">
    <location>
        <begin position="715"/>
        <end position="737"/>
    </location>
</feature>
<evidence type="ECO:0000256" key="9">
    <source>
        <dbReference type="ARBA" id="ARBA00023004"/>
    </source>
</evidence>
<feature type="region of interest" description="Disordered" evidence="12">
    <location>
        <begin position="629"/>
        <end position="738"/>
    </location>
</feature>
<feature type="transmembrane region" description="Helical" evidence="13">
    <location>
        <begin position="899"/>
        <end position="919"/>
    </location>
</feature>
<feature type="transmembrane region" description="Helical" evidence="13">
    <location>
        <begin position="1644"/>
        <end position="1662"/>
    </location>
</feature>
<comment type="similarity">
    <text evidence="2">Belongs to the fatty acid desaturase type 1 family. AlkB subfamily.</text>
</comment>
<dbReference type="OrthoDB" id="507375at2759"/>
<feature type="transmembrane region" description="Helical" evidence="13">
    <location>
        <begin position="1799"/>
        <end position="1817"/>
    </location>
</feature>
<keyword evidence="5 13" id="KW-0812">Transmembrane</keyword>
<evidence type="ECO:0000256" key="11">
    <source>
        <dbReference type="ARBA" id="ARBA00023136"/>
    </source>
</evidence>
<keyword evidence="4" id="KW-0997">Cell inner membrane</keyword>
<dbReference type="InParanoid" id="A0A0V0QY93"/>
<feature type="transmembrane region" description="Helical" evidence="13">
    <location>
        <begin position="1017"/>
        <end position="1035"/>
    </location>
</feature>
<keyword evidence="7 13" id="KW-1133">Transmembrane helix</keyword>
<feature type="transmembrane region" description="Helical" evidence="13">
    <location>
        <begin position="796"/>
        <end position="817"/>
    </location>
</feature>
<proteinExistence type="inferred from homology"/>
<feature type="transmembrane region" description="Helical" evidence="13">
    <location>
        <begin position="1497"/>
        <end position="1517"/>
    </location>
</feature>
<evidence type="ECO:0000256" key="7">
    <source>
        <dbReference type="ARBA" id="ARBA00022989"/>
    </source>
</evidence>
<feature type="region of interest" description="Disordered" evidence="12">
    <location>
        <begin position="270"/>
        <end position="305"/>
    </location>
</feature>
<evidence type="ECO:0000256" key="10">
    <source>
        <dbReference type="ARBA" id="ARBA00023033"/>
    </source>
</evidence>
<gene>
    <name evidence="15" type="ORF">PPERSA_00384</name>
</gene>
<dbReference type="GO" id="GO:0004497">
    <property type="term" value="F:monooxygenase activity"/>
    <property type="evidence" value="ECO:0007669"/>
    <property type="project" value="UniProtKB-KW"/>
</dbReference>
<dbReference type="EMBL" id="LDAU01000085">
    <property type="protein sequence ID" value="KRX07227.1"/>
    <property type="molecule type" value="Genomic_DNA"/>
</dbReference>
<dbReference type="GO" id="GO:0005886">
    <property type="term" value="C:plasma membrane"/>
    <property type="evidence" value="ECO:0007669"/>
    <property type="project" value="UniProtKB-SubCell"/>
</dbReference>
<comment type="subcellular location">
    <subcellularLocation>
        <location evidence="1">Cell inner membrane</location>
        <topology evidence="1">Multi-pass membrane protein</topology>
    </subcellularLocation>
</comment>
<feature type="transmembrane region" description="Helical" evidence="13">
    <location>
        <begin position="870"/>
        <end position="887"/>
    </location>
</feature>
<evidence type="ECO:0000256" key="4">
    <source>
        <dbReference type="ARBA" id="ARBA00022519"/>
    </source>
</evidence>
<feature type="domain" description="Fatty acid desaturase" evidence="14">
    <location>
        <begin position="1531"/>
        <end position="1752"/>
    </location>
</feature>
<evidence type="ECO:0000256" key="12">
    <source>
        <dbReference type="SAM" id="MobiDB-lite"/>
    </source>
</evidence>
<evidence type="ECO:0000256" key="6">
    <source>
        <dbReference type="ARBA" id="ARBA00022723"/>
    </source>
</evidence>
<keyword evidence="10" id="KW-0503">Monooxygenase</keyword>
<evidence type="ECO:0000259" key="14">
    <source>
        <dbReference type="Pfam" id="PF00487"/>
    </source>
</evidence>
<keyword evidence="6" id="KW-0479">Metal-binding</keyword>
<keyword evidence="8" id="KW-0560">Oxidoreductase</keyword>
<dbReference type="Pfam" id="PF00487">
    <property type="entry name" value="FA_desaturase"/>
    <property type="match status" value="2"/>
</dbReference>
<keyword evidence="16" id="KW-1185">Reference proteome</keyword>
<evidence type="ECO:0000256" key="2">
    <source>
        <dbReference type="ARBA" id="ARBA00010823"/>
    </source>
</evidence>